<feature type="compositionally biased region" description="Pro residues" evidence="1">
    <location>
        <begin position="246"/>
        <end position="255"/>
    </location>
</feature>
<name>A0A165E558_EXIGL</name>
<sequence>MPFRVPDPEDQELLHVLVDRELFWSDVVRVFPRLVETNLFALAEQWLRLGMGLGSSASFRASARGREVELRGWLHVVQSRLRLDLPVHILADTLLNVLVSGVRTYCSAVVRAFPQESSLHARFLLEDSSRPGTAILSDWSVDNFEDRRRHLRALDLTALPGPHSLLSSISSRATAVQVARGKCRRCSRLQSQCFALLGKQSCLPCDLGGVACIALFDGSLSLPVEFRFPGGNNVPAEFVAVWSFPSPPPTRPSSSPPSSISSVVVSAAEDE</sequence>
<evidence type="ECO:0000313" key="3">
    <source>
        <dbReference type="Proteomes" id="UP000077266"/>
    </source>
</evidence>
<accession>A0A165E558</accession>
<feature type="compositionally biased region" description="Low complexity" evidence="1">
    <location>
        <begin position="256"/>
        <end position="271"/>
    </location>
</feature>
<keyword evidence="3" id="KW-1185">Reference proteome</keyword>
<dbReference type="EMBL" id="KV426167">
    <property type="protein sequence ID" value="KZV86093.1"/>
    <property type="molecule type" value="Genomic_DNA"/>
</dbReference>
<dbReference type="Proteomes" id="UP000077266">
    <property type="component" value="Unassembled WGS sequence"/>
</dbReference>
<evidence type="ECO:0000313" key="2">
    <source>
        <dbReference type="EMBL" id="KZV86093.1"/>
    </source>
</evidence>
<organism evidence="2 3">
    <name type="scientific">Exidia glandulosa HHB12029</name>
    <dbReference type="NCBI Taxonomy" id="1314781"/>
    <lineage>
        <taxon>Eukaryota</taxon>
        <taxon>Fungi</taxon>
        <taxon>Dikarya</taxon>
        <taxon>Basidiomycota</taxon>
        <taxon>Agaricomycotina</taxon>
        <taxon>Agaricomycetes</taxon>
        <taxon>Auriculariales</taxon>
        <taxon>Exidiaceae</taxon>
        <taxon>Exidia</taxon>
    </lineage>
</organism>
<dbReference type="AlphaFoldDB" id="A0A165E558"/>
<protein>
    <submittedName>
        <fullName evidence="2">Uncharacterized protein</fullName>
    </submittedName>
</protein>
<feature type="region of interest" description="Disordered" evidence="1">
    <location>
        <begin position="246"/>
        <end position="271"/>
    </location>
</feature>
<evidence type="ECO:0000256" key="1">
    <source>
        <dbReference type="SAM" id="MobiDB-lite"/>
    </source>
</evidence>
<dbReference type="InParanoid" id="A0A165E558"/>
<gene>
    <name evidence="2" type="ORF">EXIGLDRAFT_774982</name>
</gene>
<reference evidence="2 3" key="1">
    <citation type="journal article" date="2016" name="Mol. Biol. Evol.">
        <title>Comparative Genomics of Early-Diverging Mushroom-Forming Fungi Provides Insights into the Origins of Lignocellulose Decay Capabilities.</title>
        <authorList>
            <person name="Nagy L.G."/>
            <person name="Riley R."/>
            <person name="Tritt A."/>
            <person name="Adam C."/>
            <person name="Daum C."/>
            <person name="Floudas D."/>
            <person name="Sun H."/>
            <person name="Yadav J.S."/>
            <person name="Pangilinan J."/>
            <person name="Larsson K.H."/>
            <person name="Matsuura K."/>
            <person name="Barry K."/>
            <person name="Labutti K."/>
            <person name="Kuo R."/>
            <person name="Ohm R.A."/>
            <person name="Bhattacharya S.S."/>
            <person name="Shirouzu T."/>
            <person name="Yoshinaga Y."/>
            <person name="Martin F.M."/>
            <person name="Grigoriev I.V."/>
            <person name="Hibbett D.S."/>
        </authorList>
    </citation>
    <scope>NUCLEOTIDE SEQUENCE [LARGE SCALE GENOMIC DNA]</scope>
    <source>
        <strain evidence="2 3">HHB12029</strain>
    </source>
</reference>
<proteinExistence type="predicted"/>